<reference evidence="1" key="1">
    <citation type="submission" date="2017-05" db="UniProtKB">
        <authorList>
            <consortium name="EnsemblMetazoa"/>
        </authorList>
    </citation>
    <scope>IDENTIFICATION</scope>
</reference>
<dbReference type="EnsemblMetazoa" id="Aqu2.1.29875_001">
    <property type="protein sequence ID" value="Aqu2.1.29875_001"/>
    <property type="gene ID" value="Aqu2.1.29875"/>
</dbReference>
<organism evidence="1">
    <name type="scientific">Amphimedon queenslandica</name>
    <name type="common">Sponge</name>
    <dbReference type="NCBI Taxonomy" id="400682"/>
    <lineage>
        <taxon>Eukaryota</taxon>
        <taxon>Metazoa</taxon>
        <taxon>Porifera</taxon>
        <taxon>Demospongiae</taxon>
        <taxon>Heteroscleromorpha</taxon>
        <taxon>Haplosclerida</taxon>
        <taxon>Niphatidae</taxon>
        <taxon>Amphimedon</taxon>
    </lineage>
</organism>
<evidence type="ECO:0000313" key="1">
    <source>
        <dbReference type="EnsemblMetazoa" id="Aqu2.1.29875_001"/>
    </source>
</evidence>
<proteinExistence type="predicted"/>
<dbReference type="InParanoid" id="A0A1X7UPF5"/>
<dbReference type="AlphaFoldDB" id="A0A1X7UPF5"/>
<sequence>MCYKHESQQPAPQGKACIFPSSYFQRQADRQQCVHCHDKLAPGEVKSALGVCTVFVLRKTYEWMTHPKQQQ</sequence>
<accession>A0A1X7UPF5</accession>
<protein>
    <submittedName>
        <fullName evidence="1">Uncharacterized protein</fullName>
    </submittedName>
</protein>
<name>A0A1X7UPF5_AMPQE</name>